<gene>
    <name evidence="3" type="ORF">F0562_001407</name>
</gene>
<dbReference type="PANTHER" id="PTHR37610">
    <property type="entry name" value="CCHC-TYPE DOMAIN-CONTAINING PROTEIN"/>
    <property type="match status" value="1"/>
</dbReference>
<evidence type="ECO:0000313" key="3">
    <source>
        <dbReference type="EMBL" id="KAA8549575.1"/>
    </source>
</evidence>
<reference evidence="3 4" key="1">
    <citation type="submission" date="2019-09" db="EMBL/GenBank/DDBJ databases">
        <title>A chromosome-level genome assembly of the Chinese tupelo Nyssa sinensis.</title>
        <authorList>
            <person name="Yang X."/>
            <person name="Kang M."/>
            <person name="Yang Y."/>
            <person name="Xiong H."/>
            <person name="Wang M."/>
            <person name="Zhang Z."/>
            <person name="Wang Z."/>
            <person name="Wu H."/>
            <person name="Ma T."/>
            <person name="Liu J."/>
            <person name="Xi Z."/>
        </authorList>
    </citation>
    <scope>NUCLEOTIDE SEQUENCE [LARGE SCALE GENOMIC DNA]</scope>
    <source>
        <strain evidence="3">J267</strain>
        <tissue evidence="3">Leaf</tissue>
    </source>
</reference>
<name>A0A5J5C2J0_9ASTE</name>
<organism evidence="3 4">
    <name type="scientific">Nyssa sinensis</name>
    <dbReference type="NCBI Taxonomy" id="561372"/>
    <lineage>
        <taxon>Eukaryota</taxon>
        <taxon>Viridiplantae</taxon>
        <taxon>Streptophyta</taxon>
        <taxon>Embryophyta</taxon>
        <taxon>Tracheophyta</taxon>
        <taxon>Spermatophyta</taxon>
        <taxon>Magnoliopsida</taxon>
        <taxon>eudicotyledons</taxon>
        <taxon>Gunneridae</taxon>
        <taxon>Pentapetalae</taxon>
        <taxon>asterids</taxon>
        <taxon>Cornales</taxon>
        <taxon>Nyssaceae</taxon>
        <taxon>Nyssa</taxon>
    </lineage>
</organism>
<feature type="domain" description="Retrotransposon Copia-like N-terminal" evidence="2">
    <location>
        <begin position="26"/>
        <end position="69"/>
    </location>
</feature>
<sequence length="222" mass="25043">MVGDGKDGDKSTLSVVLSDDPFSINHSDNPTIVLVSPPLNRDNYGSWRRAITMALRAKNKIGIVDGFIEQRNQDKVNKVSQWERYTDLVGSWILNFVSDEIRSSILYANTVRAIWTDLPEHFSQSNARLYDRIAAIRSQILLMEPFPSVVKMYSLVRQEEKQQEIHSLSCHVPNAVALNTAVKSNNFYPNRIVTGSNRPSPGGENRPSSSNRKPKYHCDHCG</sequence>
<dbReference type="EMBL" id="CM018031">
    <property type="protein sequence ID" value="KAA8549575.1"/>
    <property type="molecule type" value="Genomic_DNA"/>
</dbReference>
<keyword evidence="4" id="KW-1185">Reference proteome</keyword>
<feature type="region of interest" description="Disordered" evidence="1">
    <location>
        <begin position="189"/>
        <end position="222"/>
    </location>
</feature>
<dbReference type="Pfam" id="PF14244">
    <property type="entry name" value="Retrotran_gag_3"/>
    <property type="match status" value="1"/>
</dbReference>
<dbReference type="Proteomes" id="UP000325577">
    <property type="component" value="Linkage Group LG0"/>
</dbReference>
<evidence type="ECO:0000256" key="1">
    <source>
        <dbReference type="SAM" id="MobiDB-lite"/>
    </source>
</evidence>
<accession>A0A5J5C2J0</accession>
<dbReference type="OrthoDB" id="5544992at2759"/>
<feature type="compositionally biased region" description="Polar residues" evidence="1">
    <location>
        <begin position="189"/>
        <end position="199"/>
    </location>
</feature>
<dbReference type="InterPro" id="IPR029472">
    <property type="entry name" value="Copia-like_N"/>
</dbReference>
<evidence type="ECO:0000259" key="2">
    <source>
        <dbReference type="Pfam" id="PF14244"/>
    </source>
</evidence>
<dbReference type="PANTHER" id="PTHR37610:SF97">
    <property type="entry name" value="RETROTRANSPOSON GAG DOMAIN-CONTAINING PROTEIN"/>
    <property type="match status" value="1"/>
</dbReference>
<dbReference type="AlphaFoldDB" id="A0A5J5C2J0"/>
<protein>
    <recommendedName>
        <fullName evidence="2">Retrotransposon Copia-like N-terminal domain-containing protein</fullName>
    </recommendedName>
</protein>
<evidence type="ECO:0000313" key="4">
    <source>
        <dbReference type="Proteomes" id="UP000325577"/>
    </source>
</evidence>
<proteinExistence type="predicted"/>